<gene>
    <name evidence="2" type="ORF">MOV92_23760</name>
</gene>
<evidence type="ECO:0000313" key="3">
    <source>
        <dbReference type="Proteomes" id="UP000829194"/>
    </source>
</evidence>
<feature type="region of interest" description="Disordered" evidence="1">
    <location>
        <begin position="1"/>
        <end position="29"/>
    </location>
</feature>
<proteinExistence type="predicted"/>
<dbReference type="Proteomes" id="UP000829194">
    <property type="component" value="Chromosome"/>
</dbReference>
<keyword evidence="3" id="KW-1185">Reference proteome</keyword>
<evidence type="ECO:0000256" key="1">
    <source>
        <dbReference type="SAM" id="MobiDB-lite"/>
    </source>
</evidence>
<dbReference type="EMBL" id="CP093547">
    <property type="protein sequence ID" value="UNP29442.1"/>
    <property type="molecule type" value="Genomic_DNA"/>
</dbReference>
<dbReference type="RefSeq" id="WP_057944919.1">
    <property type="nucleotide sequence ID" value="NZ_CP011131.1"/>
</dbReference>
<evidence type="ECO:0000313" key="2">
    <source>
        <dbReference type="EMBL" id="UNP29442.1"/>
    </source>
</evidence>
<organism evidence="2 3">
    <name type="scientific">Lysobacter gummosus</name>
    <dbReference type="NCBI Taxonomy" id="262324"/>
    <lineage>
        <taxon>Bacteria</taxon>
        <taxon>Pseudomonadati</taxon>
        <taxon>Pseudomonadota</taxon>
        <taxon>Gammaproteobacteria</taxon>
        <taxon>Lysobacterales</taxon>
        <taxon>Lysobacteraceae</taxon>
        <taxon>Lysobacter</taxon>
    </lineage>
</organism>
<reference evidence="2 3" key="1">
    <citation type="submission" date="2022-03" db="EMBL/GenBank/DDBJ databases">
        <title>Complete genome sequence of Lysobacter capsici VKM B-2533 and Lysobacter gummosus 10.1.1, promising sources of lytic agents.</title>
        <authorList>
            <person name="Tarlachkov S.V."/>
            <person name="Kudryakova I.V."/>
            <person name="Afoshin A.S."/>
            <person name="Leontyevskaya E.A."/>
            <person name="Leontyevskaya N.V."/>
        </authorList>
    </citation>
    <scope>NUCLEOTIDE SEQUENCE [LARGE SCALE GENOMIC DNA]</scope>
    <source>
        <strain evidence="2 3">10.1.1</strain>
    </source>
</reference>
<name>A0ABY3XDZ5_9GAMM</name>
<protein>
    <submittedName>
        <fullName evidence="2">DUF2292 domain-containing protein</fullName>
    </submittedName>
</protein>
<accession>A0ABY3XDZ5</accession>
<sequence length="92" mass="10190">MSRESARKPAATRARKPAAGTEPQVSTVRYEIARDPEPEINIVNLCDTEYVLLKAVRELGAGKIEVVVQDSRIVEITRSQRVPVEVAGESWT</sequence>